<dbReference type="PANTHER" id="PTHR13528">
    <property type="entry name" value="39S RIBOSOMAL PROTEIN L28, MITOCHONDRIAL"/>
    <property type="match status" value="1"/>
</dbReference>
<evidence type="ECO:0008006" key="4">
    <source>
        <dbReference type="Google" id="ProtNLM"/>
    </source>
</evidence>
<name>A0ABQ9E410_TEGGR</name>
<dbReference type="EMBL" id="JARBDR010000923">
    <property type="protein sequence ID" value="KAJ8298275.1"/>
    <property type="molecule type" value="Genomic_DNA"/>
</dbReference>
<evidence type="ECO:0000313" key="3">
    <source>
        <dbReference type="Proteomes" id="UP001217089"/>
    </source>
</evidence>
<dbReference type="Proteomes" id="UP001217089">
    <property type="component" value="Unassembled WGS sequence"/>
</dbReference>
<keyword evidence="3" id="KW-1185">Reference proteome</keyword>
<reference evidence="2 3" key="1">
    <citation type="submission" date="2022-12" db="EMBL/GenBank/DDBJ databases">
        <title>Chromosome-level genome of Tegillarca granosa.</title>
        <authorList>
            <person name="Kim J."/>
        </authorList>
    </citation>
    <scope>NUCLEOTIDE SEQUENCE [LARGE SCALE GENOMIC DNA]</scope>
    <source>
        <strain evidence="2">Teg-2019</strain>
        <tissue evidence="2">Adductor muscle</tissue>
    </source>
</reference>
<evidence type="ECO:0000256" key="1">
    <source>
        <dbReference type="SAM" id="MobiDB-lite"/>
    </source>
</evidence>
<feature type="region of interest" description="Disordered" evidence="1">
    <location>
        <begin position="259"/>
        <end position="289"/>
    </location>
</feature>
<dbReference type="InterPro" id="IPR026569">
    <property type="entry name" value="Ribosomal_bL28"/>
</dbReference>
<gene>
    <name evidence="2" type="ORF">KUTeg_024806</name>
</gene>
<sequence>MNLEINSVQFTMAAKTAKIARFNLPRLSRLRSAAYTYRWTKREDHLLPDHYKKRALEFLTTDPKPVHWIPDERTFKLDKNGIPTPVQNVPIPVKYPKECNEGLWGGEGIVQGFIKKKTKSKNPMHGFRCPRLWLPKIHKEILYSEILDQWMPITVTKRTLNLIDKTSERDLNSRLGMKLKREMLLALARKSMYPNDPKKRELVYERYKKYEIPEEEAEWIGLSVEEALEKARDLEQKKNTVIPLKEIFIKQLLKDLKEGKDPKAIPEDEQREHYKEKPKTWKEKINPFS</sequence>
<organism evidence="2 3">
    <name type="scientific">Tegillarca granosa</name>
    <name type="common">Malaysian cockle</name>
    <name type="synonym">Anadara granosa</name>
    <dbReference type="NCBI Taxonomy" id="220873"/>
    <lineage>
        <taxon>Eukaryota</taxon>
        <taxon>Metazoa</taxon>
        <taxon>Spiralia</taxon>
        <taxon>Lophotrochozoa</taxon>
        <taxon>Mollusca</taxon>
        <taxon>Bivalvia</taxon>
        <taxon>Autobranchia</taxon>
        <taxon>Pteriomorphia</taxon>
        <taxon>Arcoida</taxon>
        <taxon>Arcoidea</taxon>
        <taxon>Arcidae</taxon>
        <taxon>Tegillarca</taxon>
    </lineage>
</organism>
<accession>A0ABQ9E410</accession>
<dbReference type="PANTHER" id="PTHR13528:SF2">
    <property type="entry name" value="LARGE RIBOSOMAL SUBUNIT PROTEIN BL28M"/>
    <property type="match status" value="1"/>
</dbReference>
<protein>
    <recommendedName>
        <fullName evidence="4">39S ribosomal protein L28, mitochondrial</fullName>
    </recommendedName>
</protein>
<evidence type="ECO:0000313" key="2">
    <source>
        <dbReference type="EMBL" id="KAJ8298275.1"/>
    </source>
</evidence>
<comment type="caution">
    <text evidence="2">The sequence shown here is derived from an EMBL/GenBank/DDBJ whole genome shotgun (WGS) entry which is preliminary data.</text>
</comment>
<proteinExistence type="predicted"/>